<dbReference type="Proteomes" id="UP000095003">
    <property type="component" value="Unassembled WGS sequence"/>
</dbReference>
<proteinExistence type="inferred from homology"/>
<dbReference type="Pfam" id="PF09827">
    <property type="entry name" value="CRISPR_Cas2"/>
    <property type="match status" value="1"/>
</dbReference>
<keyword evidence="4 9" id="KW-0479">Metal-binding</keyword>
<evidence type="ECO:0000256" key="7">
    <source>
        <dbReference type="ARBA" id="ARBA00022842"/>
    </source>
</evidence>
<protein>
    <recommendedName>
        <fullName evidence="9">CRISPR-associated endoribonuclease Cas2</fullName>
        <ecNumber evidence="9">3.1.-.-</ecNumber>
    </recommendedName>
</protein>
<accession>A0A1E3AQA1</accession>
<dbReference type="GO" id="GO:0016787">
    <property type="term" value="F:hydrolase activity"/>
    <property type="evidence" value="ECO:0007669"/>
    <property type="project" value="UniProtKB-KW"/>
</dbReference>
<dbReference type="PATRIC" id="fig|1432052.3.peg.3657"/>
<keyword evidence="5 9" id="KW-0255">Endonuclease</keyword>
<dbReference type="InterPro" id="IPR021127">
    <property type="entry name" value="CRISPR_associated_Cas2"/>
</dbReference>
<dbReference type="GO" id="GO:0051607">
    <property type="term" value="P:defense response to virus"/>
    <property type="evidence" value="ECO:0007669"/>
    <property type="project" value="UniProtKB-UniRule"/>
</dbReference>
<evidence type="ECO:0000256" key="5">
    <source>
        <dbReference type="ARBA" id="ARBA00022759"/>
    </source>
</evidence>
<dbReference type="PANTHER" id="PTHR34405:SF1">
    <property type="entry name" value="CRISPR-ASSOCIATED ENDORIBONUCLEASE CAS2"/>
    <property type="match status" value="1"/>
</dbReference>
<feature type="binding site" evidence="9">
    <location>
        <position position="15"/>
    </location>
    <ligand>
        <name>Mg(2+)</name>
        <dbReference type="ChEBI" id="CHEBI:18420"/>
        <note>catalytic</note>
    </ligand>
</feature>
<name>A0A1E3AQA1_9FIRM</name>
<dbReference type="SUPFAM" id="SSF143430">
    <property type="entry name" value="TTP0101/SSO1404-like"/>
    <property type="match status" value="1"/>
</dbReference>
<evidence type="ECO:0000313" key="11">
    <source>
        <dbReference type="Proteomes" id="UP000095003"/>
    </source>
</evidence>
<evidence type="ECO:0000256" key="1">
    <source>
        <dbReference type="ARBA" id="ARBA00001946"/>
    </source>
</evidence>
<evidence type="ECO:0000256" key="3">
    <source>
        <dbReference type="ARBA" id="ARBA00022722"/>
    </source>
</evidence>
<comment type="function">
    <text evidence="9">CRISPR (clustered regularly interspaced short palindromic repeat), is an adaptive immune system that provides protection against mobile genetic elements (viruses, transposable elements and conjugative plasmids). CRISPR clusters contain sequences complementary to antecedent mobile elements and target invading nucleic acids. CRISPR clusters are transcribed and processed into CRISPR RNA (crRNA). Functions as a ssRNA-specific endoribonuclease. Involved in the integration of spacer DNA into the CRISPR cassette.</text>
</comment>
<dbReference type="EC" id="3.1.-.-" evidence="9"/>
<dbReference type="InterPro" id="IPR019199">
    <property type="entry name" value="Virulence_VapD/CRISPR_Cas2"/>
</dbReference>
<comment type="caution">
    <text evidence="10">The sequence shown here is derived from an EMBL/GenBank/DDBJ whole genome shotgun (WGS) entry which is preliminary data.</text>
</comment>
<keyword evidence="7 9" id="KW-0460">Magnesium</keyword>
<comment type="subunit">
    <text evidence="9">Homodimer, forms a heterotetramer with a Cas1 homodimer.</text>
</comment>
<gene>
    <name evidence="10" type="primary">cas2_1</name>
    <name evidence="9" type="synonym">cas2</name>
    <name evidence="10" type="ORF">BEH84_03299</name>
</gene>
<keyword evidence="6 9" id="KW-0378">Hydrolase</keyword>
<evidence type="ECO:0000256" key="4">
    <source>
        <dbReference type="ARBA" id="ARBA00022723"/>
    </source>
</evidence>
<reference evidence="10 11" key="1">
    <citation type="submission" date="2016-07" db="EMBL/GenBank/DDBJ databases">
        <title>Characterization of isolates of Eisenbergiella tayi derived from blood cultures, using whole genome sequencing.</title>
        <authorList>
            <person name="Burdz T."/>
            <person name="Wiebe D."/>
            <person name="Huynh C."/>
            <person name="Bernard K."/>
        </authorList>
    </citation>
    <scope>NUCLEOTIDE SEQUENCE [LARGE SCALE GENOMIC DNA]</scope>
    <source>
        <strain evidence="10 11">NML 120489</strain>
    </source>
</reference>
<dbReference type="HAMAP" id="MF_01471">
    <property type="entry name" value="Cas2"/>
    <property type="match status" value="1"/>
</dbReference>
<evidence type="ECO:0000256" key="2">
    <source>
        <dbReference type="ARBA" id="ARBA00009959"/>
    </source>
</evidence>
<comment type="cofactor">
    <cofactor evidence="1 9">
        <name>Mg(2+)</name>
        <dbReference type="ChEBI" id="CHEBI:18420"/>
    </cofactor>
</comment>
<dbReference type="GO" id="GO:0004521">
    <property type="term" value="F:RNA endonuclease activity"/>
    <property type="evidence" value="ECO:0007669"/>
    <property type="project" value="InterPro"/>
</dbReference>
<dbReference type="AlphaFoldDB" id="A0A1E3AQA1"/>
<organism evidence="10 11">
    <name type="scientific">Eisenbergiella tayi</name>
    <dbReference type="NCBI Taxonomy" id="1432052"/>
    <lineage>
        <taxon>Bacteria</taxon>
        <taxon>Bacillati</taxon>
        <taxon>Bacillota</taxon>
        <taxon>Clostridia</taxon>
        <taxon>Lachnospirales</taxon>
        <taxon>Lachnospiraceae</taxon>
        <taxon>Eisenbergiella</taxon>
    </lineage>
</organism>
<dbReference type="GeneID" id="93302579"/>
<dbReference type="RefSeq" id="WP_044968156.1">
    <property type="nucleotide sequence ID" value="NZ_DBGDOY010000041.1"/>
</dbReference>
<dbReference type="PANTHER" id="PTHR34405">
    <property type="entry name" value="CRISPR-ASSOCIATED ENDORIBONUCLEASE CAS2"/>
    <property type="match status" value="1"/>
</dbReference>
<evidence type="ECO:0000256" key="6">
    <source>
        <dbReference type="ARBA" id="ARBA00022801"/>
    </source>
</evidence>
<dbReference type="EMBL" id="MCGI01000003">
    <property type="protein sequence ID" value="ODM10870.1"/>
    <property type="molecule type" value="Genomic_DNA"/>
</dbReference>
<evidence type="ECO:0000256" key="9">
    <source>
        <dbReference type="HAMAP-Rule" id="MF_01471"/>
    </source>
</evidence>
<sequence length="96" mass="11415">MKKQLTYNYAFVFYDVNEKRVQKVFKICKKYLSHFQFSVFRGEITPSKLIELKTELNKIINKNEDFICIIKLMNDNVFGEEILGKRDEVTGEDLII</sequence>
<keyword evidence="8 9" id="KW-0051">Antiviral defense</keyword>
<keyword evidence="3 9" id="KW-0540">Nuclease</keyword>
<dbReference type="CDD" id="cd09725">
    <property type="entry name" value="Cas2_I_II_III"/>
    <property type="match status" value="1"/>
</dbReference>
<comment type="similarity">
    <text evidence="2 9">Belongs to the CRISPR-associated endoribonuclease Cas2 protein family.</text>
</comment>
<evidence type="ECO:0000313" key="10">
    <source>
        <dbReference type="EMBL" id="ODM10870.1"/>
    </source>
</evidence>
<dbReference type="GO" id="GO:0043571">
    <property type="term" value="P:maintenance of CRISPR repeat elements"/>
    <property type="evidence" value="ECO:0007669"/>
    <property type="project" value="UniProtKB-UniRule"/>
</dbReference>
<dbReference type="NCBIfam" id="TIGR01573">
    <property type="entry name" value="cas2"/>
    <property type="match status" value="1"/>
</dbReference>
<dbReference type="Gene3D" id="3.30.70.240">
    <property type="match status" value="1"/>
</dbReference>
<dbReference type="GO" id="GO:0046872">
    <property type="term" value="F:metal ion binding"/>
    <property type="evidence" value="ECO:0007669"/>
    <property type="project" value="UniProtKB-UniRule"/>
</dbReference>
<evidence type="ECO:0000256" key="8">
    <source>
        <dbReference type="ARBA" id="ARBA00023118"/>
    </source>
</evidence>